<keyword evidence="3 5" id="KW-1133">Transmembrane helix</keyword>
<keyword evidence="4 5" id="KW-0472">Membrane</keyword>
<protein>
    <submittedName>
        <fullName evidence="6">Anion transporter</fullName>
    </submittedName>
</protein>
<evidence type="ECO:0000256" key="5">
    <source>
        <dbReference type="SAM" id="Phobius"/>
    </source>
</evidence>
<feature type="transmembrane region" description="Helical" evidence="5">
    <location>
        <begin position="430"/>
        <end position="459"/>
    </location>
</feature>
<feature type="transmembrane region" description="Helical" evidence="5">
    <location>
        <begin position="405"/>
        <end position="424"/>
    </location>
</feature>
<dbReference type="GO" id="GO:0005886">
    <property type="term" value="C:plasma membrane"/>
    <property type="evidence" value="ECO:0007669"/>
    <property type="project" value="TreeGrafter"/>
</dbReference>
<evidence type="ECO:0000313" key="7">
    <source>
        <dbReference type="Proteomes" id="UP000321304"/>
    </source>
</evidence>
<dbReference type="GO" id="GO:0008514">
    <property type="term" value="F:organic anion transmembrane transporter activity"/>
    <property type="evidence" value="ECO:0007669"/>
    <property type="project" value="UniProtKB-ARBA"/>
</dbReference>
<dbReference type="Proteomes" id="UP000321304">
    <property type="component" value="Unassembled WGS sequence"/>
</dbReference>
<feature type="transmembrane region" description="Helical" evidence="5">
    <location>
        <begin position="67"/>
        <end position="87"/>
    </location>
</feature>
<dbReference type="NCBIfam" id="TIGR00785">
    <property type="entry name" value="dass"/>
    <property type="match status" value="1"/>
</dbReference>
<keyword evidence="2 5" id="KW-0812">Transmembrane</keyword>
<evidence type="ECO:0000256" key="3">
    <source>
        <dbReference type="ARBA" id="ARBA00022989"/>
    </source>
</evidence>
<sequence>MSTLARAASETAGASTRKLLTVLIGIAIMMAIIMAPSPAGLSLAGQRVIAVMAFVVLMWITEAIPYGVSAVALVFLLILALGFSPAAGDAGSILGTAKAVPLALSGFSNSGWLFVAAGLAMAAAITGTGLEKRVAYLILELVGASTRAIMLGIILTAFALTFFIPSVIARAATLVPIVIGLIEAFGVPRNSQIGKAMLLMAGILPSVTGVGVLTGAAPNPVIVNFLTGAGQPQVGYLDWLIYLFPYTLVFSVGLYFLTTRLFKFEFAELPGGRDYITARIAELGPMSTAEKRASFIMALTILLWATDKVHHVEASAISVLCVLLLVLPGVGVTTCNDLYKRIDWNSILLFGAGISMADMFTRTGGAAWLSKVAFVESGMGRLSVTVLALTIFVVVFFVRFCFTSITSCLTAITPAIISFLVSLHNPDLPIVGIVLGVALIAQCLSIIPVTSAPAMIAYGAGGFTTRDMMKLGLPLAAIMYGIMMLFMFTYWPLVGLWR</sequence>
<dbReference type="InterPro" id="IPR001898">
    <property type="entry name" value="SLC13A/DASS"/>
</dbReference>
<feature type="transmembrane region" description="Helical" evidence="5">
    <location>
        <begin position="347"/>
        <end position="369"/>
    </location>
</feature>
<keyword evidence="7" id="KW-1185">Reference proteome</keyword>
<dbReference type="PANTHER" id="PTHR10283:SF82">
    <property type="entry name" value="SOLUTE CARRIER FAMILY 13 MEMBER 2"/>
    <property type="match status" value="1"/>
</dbReference>
<dbReference type="Pfam" id="PF00939">
    <property type="entry name" value="Na_sulph_symp"/>
    <property type="match status" value="1"/>
</dbReference>
<proteinExistence type="predicted"/>
<dbReference type="PANTHER" id="PTHR10283">
    <property type="entry name" value="SOLUTE CARRIER FAMILY 13 MEMBER"/>
    <property type="match status" value="1"/>
</dbReference>
<feature type="transmembrane region" description="Helical" evidence="5">
    <location>
        <begin position="107"/>
        <end position="125"/>
    </location>
</feature>
<dbReference type="GO" id="GO:1905039">
    <property type="term" value="P:carboxylic acid transmembrane transport"/>
    <property type="evidence" value="ECO:0007669"/>
    <property type="project" value="UniProtKB-ARBA"/>
</dbReference>
<evidence type="ECO:0000256" key="2">
    <source>
        <dbReference type="ARBA" id="ARBA00022692"/>
    </source>
</evidence>
<evidence type="ECO:0000256" key="1">
    <source>
        <dbReference type="ARBA" id="ARBA00004141"/>
    </source>
</evidence>
<accession>A0A560LP33</accession>
<dbReference type="AlphaFoldDB" id="A0A560LP33"/>
<comment type="caution">
    <text evidence="6">The sequence shown here is derived from an EMBL/GenBank/DDBJ whole genome shotgun (WGS) entry which is preliminary data.</text>
</comment>
<evidence type="ECO:0000256" key="4">
    <source>
        <dbReference type="ARBA" id="ARBA00023136"/>
    </source>
</evidence>
<feature type="transmembrane region" description="Helical" evidence="5">
    <location>
        <begin position="239"/>
        <end position="257"/>
    </location>
</feature>
<feature type="transmembrane region" description="Helical" evidence="5">
    <location>
        <begin position="167"/>
        <end position="186"/>
    </location>
</feature>
<dbReference type="OrthoDB" id="5460483at2"/>
<feature type="transmembrane region" description="Helical" evidence="5">
    <location>
        <begin position="471"/>
        <end position="493"/>
    </location>
</feature>
<reference evidence="6 7" key="1">
    <citation type="submission" date="2019-06" db="EMBL/GenBank/DDBJ databases">
        <title>Genomic Encyclopedia of Type Strains, Phase IV (KMG-V): Genome sequencing to study the core and pangenomes of soil and plant-associated prokaryotes.</title>
        <authorList>
            <person name="Whitman W."/>
        </authorList>
    </citation>
    <scope>NUCLEOTIDE SEQUENCE [LARGE SCALE GENOMIC DNA]</scope>
    <source>
        <strain evidence="6 7">BR 10355</strain>
    </source>
</reference>
<feature type="transmembrane region" description="Helical" evidence="5">
    <location>
        <begin position="198"/>
        <end position="219"/>
    </location>
</feature>
<feature type="transmembrane region" description="Helical" evidence="5">
    <location>
        <begin position="381"/>
        <end position="398"/>
    </location>
</feature>
<feature type="transmembrane region" description="Helical" evidence="5">
    <location>
        <begin position="20"/>
        <end position="37"/>
    </location>
</feature>
<name>A0A560LP33_9BRAD</name>
<gene>
    <name evidence="6" type="ORF">FBZ93_107308</name>
</gene>
<dbReference type="RefSeq" id="WP_146987931.1">
    <property type="nucleotide sequence ID" value="NZ_VITY01000007.1"/>
</dbReference>
<dbReference type="EMBL" id="VITY01000007">
    <property type="protein sequence ID" value="TWB97062.1"/>
    <property type="molecule type" value="Genomic_DNA"/>
</dbReference>
<evidence type="ECO:0000313" key="6">
    <source>
        <dbReference type="EMBL" id="TWB97062.1"/>
    </source>
</evidence>
<organism evidence="6 7">
    <name type="scientific">Bradyrhizobium macuxiense</name>
    <dbReference type="NCBI Taxonomy" id="1755647"/>
    <lineage>
        <taxon>Bacteria</taxon>
        <taxon>Pseudomonadati</taxon>
        <taxon>Pseudomonadota</taxon>
        <taxon>Alphaproteobacteria</taxon>
        <taxon>Hyphomicrobiales</taxon>
        <taxon>Nitrobacteraceae</taxon>
        <taxon>Bradyrhizobium</taxon>
    </lineage>
</organism>
<feature type="transmembrane region" description="Helical" evidence="5">
    <location>
        <begin position="137"/>
        <end position="161"/>
    </location>
</feature>
<feature type="transmembrane region" description="Helical" evidence="5">
    <location>
        <begin position="43"/>
        <end position="60"/>
    </location>
</feature>
<comment type="subcellular location">
    <subcellularLocation>
        <location evidence="1">Membrane</location>
        <topology evidence="1">Multi-pass membrane protein</topology>
    </subcellularLocation>
</comment>